<accession>A0A4R0RE44</accession>
<dbReference type="EMBL" id="RWJN01000137">
    <property type="protein sequence ID" value="TCD66391.1"/>
    <property type="molecule type" value="Genomic_DNA"/>
</dbReference>
<evidence type="ECO:0000313" key="3">
    <source>
        <dbReference type="Proteomes" id="UP000292702"/>
    </source>
</evidence>
<proteinExistence type="predicted"/>
<feature type="region of interest" description="Disordered" evidence="1">
    <location>
        <begin position="1"/>
        <end position="24"/>
    </location>
</feature>
<evidence type="ECO:0000256" key="1">
    <source>
        <dbReference type="SAM" id="MobiDB-lite"/>
    </source>
</evidence>
<dbReference type="AlphaFoldDB" id="A0A4R0RE44"/>
<dbReference type="Proteomes" id="UP000292702">
    <property type="component" value="Unassembled WGS sequence"/>
</dbReference>
<organism evidence="2 3">
    <name type="scientific">Steccherinum ochraceum</name>
    <dbReference type="NCBI Taxonomy" id="92696"/>
    <lineage>
        <taxon>Eukaryota</taxon>
        <taxon>Fungi</taxon>
        <taxon>Dikarya</taxon>
        <taxon>Basidiomycota</taxon>
        <taxon>Agaricomycotina</taxon>
        <taxon>Agaricomycetes</taxon>
        <taxon>Polyporales</taxon>
        <taxon>Steccherinaceae</taxon>
        <taxon>Steccherinum</taxon>
    </lineage>
</organism>
<keyword evidence="3" id="KW-1185">Reference proteome</keyword>
<comment type="caution">
    <text evidence="2">The sequence shown here is derived from an EMBL/GenBank/DDBJ whole genome shotgun (WGS) entry which is preliminary data.</text>
</comment>
<gene>
    <name evidence="2" type="ORF">EIP91_001440</name>
</gene>
<sequence>MANRPSRLAATSPPHHHHYLSRSPPRTADERIACGASLSPCLLSLTLVMRIFFNIYCPWLTRRARVRGSRCCAPSLSLVLGTGTPPGTGGITRTLTRQNPYPLGRVANTRRNRWIRLQKCHITALGEVLLYLTLRYFIQHFPDVVAGRNASNSSRAFGRLLAPGGATLVLELRATLSNGTLIMAIERDLTQLQPIPSSWGRVGGSGFGNPVPLPPVPVPATRAGQRYPRPALSKTIAISNMVTAALSIRSAPFRMQTGHRGDWRDLRAKFGCTIEVCTFPPFDSSAAHVPFLPVEWFVLGSVTRRHRGSTYCTTNRHVTHHRALALDSTTTPSSRNLR</sequence>
<protein>
    <submittedName>
        <fullName evidence="2">Uncharacterized protein</fullName>
    </submittedName>
</protein>
<evidence type="ECO:0000313" key="2">
    <source>
        <dbReference type="EMBL" id="TCD66391.1"/>
    </source>
</evidence>
<reference evidence="2 3" key="1">
    <citation type="submission" date="2018-11" db="EMBL/GenBank/DDBJ databases">
        <title>Genome assembly of Steccherinum ochraceum LE-BIN_3174, the white-rot fungus of the Steccherinaceae family (The Residual Polyporoid clade, Polyporales, Basidiomycota).</title>
        <authorList>
            <person name="Fedorova T.V."/>
            <person name="Glazunova O.A."/>
            <person name="Landesman E.O."/>
            <person name="Moiseenko K.V."/>
            <person name="Psurtseva N.V."/>
            <person name="Savinova O.S."/>
            <person name="Shakhova N.V."/>
            <person name="Tyazhelova T.V."/>
            <person name="Vasina D.V."/>
        </authorList>
    </citation>
    <scope>NUCLEOTIDE SEQUENCE [LARGE SCALE GENOMIC DNA]</scope>
    <source>
        <strain evidence="2 3">LE-BIN_3174</strain>
    </source>
</reference>
<name>A0A4R0RE44_9APHY</name>